<dbReference type="PANTHER" id="PTHR15225:SF8">
    <property type="entry name" value="RNA-BINDING PROTEIN 43"/>
    <property type="match status" value="1"/>
</dbReference>
<feature type="compositionally biased region" description="Low complexity" evidence="2">
    <location>
        <begin position="261"/>
        <end position="277"/>
    </location>
</feature>
<dbReference type="SUPFAM" id="SSF54928">
    <property type="entry name" value="RNA-binding domain, RBD"/>
    <property type="match status" value="1"/>
</dbReference>
<dbReference type="Pfam" id="PF23222">
    <property type="entry name" value="RRM_PARP14_1"/>
    <property type="match status" value="1"/>
</dbReference>
<dbReference type="InterPro" id="IPR057051">
    <property type="entry name" value="PARP14_RPM_1"/>
</dbReference>
<dbReference type="InterPro" id="IPR000504">
    <property type="entry name" value="RRM_dom"/>
</dbReference>
<feature type="compositionally biased region" description="Polar residues" evidence="2">
    <location>
        <begin position="278"/>
        <end position="288"/>
    </location>
</feature>
<dbReference type="PANTHER" id="PTHR15225">
    <property type="entry name" value="INTERFERON-INDUCED PROTEIN 35/NMI N-MYC/STAT INTERACTING PROTEIN"/>
    <property type="match status" value="1"/>
</dbReference>
<dbReference type="OrthoDB" id="9948435at2759"/>
<feature type="domain" description="RRM" evidence="3">
    <location>
        <begin position="30"/>
        <end position="113"/>
    </location>
</feature>
<proteinExistence type="predicted"/>
<name>A0A401SKZ7_CHIPU</name>
<keyword evidence="5" id="KW-1185">Reference proteome</keyword>
<gene>
    <name evidence="4" type="ORF">chiPu_0009530</name>
</gene>
<evidence type="ECO:0000313" key="4">
    <source>
        <dbReference type="EMBL" id="GCC31075.1"/>
    </source>
</evidence>
<dbReference type="GO" id="GO:0003723">
    <property type="term" value="F:RNA binding"/>
    <property type="evidence" value="ECO:0007669"/>
    <property type="project" value="UniProtKB-UniRule"/>
</dbReference>
<dbReference type="InterPro" id="IPR012677">
    <property type="entry name" value="Nucleotide-bd_a/b_plait_sf"/>
</dbReference>
<evidence type="ECO:0000256" key="2">
    <source>
        <dbReference type="SAM" id="MobiDB-lite"/>
    </source>
</evidence>
<evidence type="ECO:0000256" key="1">
    <source>
        <dbReference type="PROSITE-ProRule" id="PRU00176"/>
    </source>
</evidence>
<dbReference type="Proteomes" id="UP000287033">
    <property type="component" value="Unassembled WGS sequence"/>
</dbReference>
<comment type="caution">
    <text evidence="4">The sequence shown here is derived from an EMBL/GenBank/DDBJ whole genome shotgun (WGS) entry which is preliminary data.</text>
</comment>
<protein>
    <recommendedName>
        <fullName evidence="3">RRM domain-containing protein</fullName>
    </recommendedName>
</protein>
<dbReference type="EMBL" id="BEZZ01000339">
    <property type="protein sequence ID" value="GCC31075.1"/>
    <property type="molecule type" value="Genomic_DNA"/>
</dbReference>
<evidence type="ECO:0000259" key="3">
    <source>
        <dbReference type="PROSITE" id="PS50102"/>
    </source>
</evidence>
<accession>A0A401SKZ7</accession>
<evidence type="ECO:0000313" key="5">
    <source>
        <dbReference type="Proteomes" id="UP000287033"/>
    </source>
</evidence>
<keyword evidence="1" id="KW-0694">RNA-binding</keyword>
<dbReference type="Gene3D" id="3.30.70.330">
    <property type="match status" value="1"/>
</dbReference>
<dbReference type="InterPro" id="IPR035979">
    <property type="entry name" value="RBD_domain_sf"/>
</dbReference>
<dbReference type="STRING" id="137246.A0A401SKZ7"/>
<feature type="compositionally biased region" description="Polar residues" evidence="2">
    <location>
        <begin position="239"/>
        <end position="260"/>
    </location>
</feature>
<reference evidence="4 5" key="1">
    <citation type="journal article" date="2018" name="Nat. Ecol. Evol.">
        <title>Shark genomes provide insights into elasmobranch evolution and the origin of vertebrates.</title>
        <authorList>
            <person name="Hara Y"/>
            <person name="Yamaguchi K"/>
            <person name="Onimaru K"/>
            <person name="Kadota M"/>
            <person name="Koyanagi M"/>
            <person name="Keeley SD"/>
            <person name="Tatsumi K"/>
            <person name="Tanaka K"/>
            <person name="Motone F"/>
            <person name="Kageyama Y"/>
            <person name="Nozu R"/>
            <person name="Adachi N"/>
            <person name="Nishimura O"/>
            <person name="Nakagawa R"/>
            <person name="Tanegashima C"/>
            <person name="Kiyatake I"/>
            <person name="Matsumoto R"/>
            <person name="Murakumo K"/>
            <person name="Nishida K"/>
            <person name="Terakita A"/>
            <person name="Kuratani S"/>
            <person name="Sato K"/>
            <person name="Hyodo S Kuraku.S."/>
        </authorList>
    </citation>
    <scope>NUCLEOTIDE SEQUENCE [LARGE SCALE GENOMIC DNA]</scope>
</reference>
<dbReference type="AlphaFoldDB" id="A0A401SKZ7"/>
<sequence>MCLSPADSVVFGGICFHRLGNPETMPQHPKKIQVLNVPENVSVQRLLDKLTIYFQKSSNGGGEVLDVEYSTGVKGCAYVIFEKEEDANNVLKREHVFTFDNKKYKLEVREVEKEPCDADDEQVMLFVTTKLDTSCFPERKALQLIFRHDFQVIRSQGCIVEIKGSFPSLVKLRTDLRNLTLPQPEHAVSSQSHSANKKRCERNEEFLQSGTFRKYRQPSSPDSGSDSSTSSEEDYSTGQYASNVHSRSSEPEFSSNKSDNSPMPLVASPSSLPVASSNNKEGTASYNKRSIHDPQEATKYMSTSAVENNSISKMDASSLNSFSSHSSNSSFALHISFMVDKWTFKYLQAFNSNCLQRFLTKYSINIKAVCFDELCEISLYPKRSAHNSQRNLSEAKSAICTQIQEIQQQLRICHIDLTSRNSDKEEILHRCKRLRFISVEVLVEISDHTVTVVGPSAESYNMKQYILGNGSLV</sequence>
<feature type="compositionally biased region" description="Low complexity" evidence="2">
    <location>
        <begin position="218"/>
        <end position="230"/>
    </location>
</feature>
<dbReference type="PROSITE" id="PS50102">
    <property type="entry name" value="RRM"/>
    <property type="match status" value="1"/>
</dbReference>
<organism evidence="4 5">
    <name type="scientific">Chiloscyllium punctatum</name>
    <name type="common">Brownbanded bambooshark</name>
    <name type="synonym">Hemiscyllium punctatum</name>
    <dbReference type="NCBI Taxonomy" id="137246"/>
    <lineage>
        <taxon>Eukaryota</taxon>
        <taxon>Metazoa</taxon>
        <taxon>Chordata</taxon>
        <taxon>Craniata</taxon>
        <taxon>Vertebrata</taxon>
        <taxon>Chondrichthyes</taxon>
        <taxon>Elasmobranchii</taxon>
        <taxon>Galeomorphii</taxon>
        <taxon>Galeoidea</taxon>
        <taxon>Orectolobiformes</taxon>
        <taxon>Hemiscylliidae</taxon>
        <taxon>Chiloscyllium</taxon>
    </lineage>
</organism>
<feature type="region of interest" description="Disordered" evidence="2">
    <location>
        <begin position="207"/>
        <end position="295"/>
    </location>
</feature>